<dbReference type="NCBIfam" id="TIGR01200">
    <property type="entry name" value="GLPGLI"/>
    <property type="match status" value="1"/>
</dbReference>
<evidence type="ECO:0000313" key="1">
    <source>
        <dbReference type="EMBL" id="OEL11783.1"/>
    </source>
</evidence>
<gene>
    <name evidence="1" type="ORF">BHF72_1722</name>
</gene>
<dbReference type="InterPro" id="IPR005901">
    <property type="entry name" value="GLPGLI"/>
</dbReference>
<evidence type="ECO:0000313" key="2">
    <source>
        <dbReference type="Proteomes" id="UP000095601"/>
    </source>
</evidence>
<dbReference type="STRING" id="237258.SAMN04489756_12626"/>
<comment type="caution">
    <text evidence="1">The sequence shown here is derived from an EMBL/GenBank/DDBJ whole genome shotgun (WGS) entry which is preliminary data.</text>
</comment>
<protein>
    <submittedName>
        <fullName evidence="1">GLPGLI family protein</fullName>
    </submittedName>
</protein>
<dbReference type="AlphaFoldDB" id="A0A1E5UFW9"/>
<proteinExistence type="predicted"/>
<keyword evidence="2" id="KW-1185">Reference proteome</keyword>
<accession>A0A1E5UFW9</accession>
<organism evidence="1 2">
    <name type="scientific">Cloacibacterium normanense</name>
    <dbReference type="NCBI Taxonomy" id="237258"/>
    <lineage>
        <taxon>Bacteria</taxon>
        <taxon>Pseudomonadati</taxon>
        <taxon>Bacteroidota</taxon>
        <taxon>Flavobacteriia</taxon>
        <taxon>Flavobacteriales</taxon>
        <taxon>Weeksellaceae</taxon>
    </lineage>
</organism>
<dbReference type="EMBL" id="MKGI01000018">
    <property type="protein sequence ID" value="OEL11783.1"/>
    <property type="molecule type" value="Genomic_DNA"/>
</dbReference>
<sequence length="242" mass="28720">MLLFFWTGVLYSQNIKVIYMNKNSKFTTFQEDLFITKNNIVSIRDSITINTFDEKNSMNNNQAIFFTKDKLYKIFYYKNNPNKTIIKDYIGDTIYFVEDDIPVIKWSTNYNETKNIAGFLCNKATAEFRGSKITAFYTKDLKYNTGPFKFYGLDGLILEISENENLEYNSWVAIKVDTNYKNDYKIPEIKESIKIKLRDFLEIKEKKKEEDFDKIVSKAPAGTIITRHKIKRNEIEKIYEWE</sequence>
<dbReference type="Pfam" id="PF22252">
    <property type="entry name" value="PNGase_F-II_N"/>
    <property type="match status" value="1"/>
</dbReference>
<dbReference type="Proteomes" id="UP000095601">
    <property type="component" value="Unassembled WGS sequence"/>
</dbReference>
<reference evidence="1 2" key="1">
    <citation type="submission" date="2016-09" db="EMBL/GenBank/DDBJ databases">
        <authorList>
            <person name="Capua I."/>
            <person name="De Benedictis P."/>
            <person name="Joannis T."/>
            <person name="Lombin L.H."/>
            <person name="Cattoli G."/>
        </authorList>
    </citation>
    <scope>NUCLEOTIDE SEQUENCE [LARGE SCALE GENOMIC DNA]</scope>
    <source>
        <strain evidence="1 2">NRS-1</strain>
    </source>
</reference>
<name>A0A1E5UFW9_9FLAO</name>